<name>A0AAF0BQY1_9ACTN</name>
<keyword evidence="3 6" id="KW-0812">Transmembrane</keyword>
<sequence length="303" mass="32833">MRLLVLSGLALWVGATLLLSTTRWFSRRPLTERLRPYTPGGMAPANRAGLLSLESFRDVVAPLSQRVGEQVARLFGVSEDLSVRLARIHSPLDVAAFRVRQLGWVVAAFGLGGLAALGLGLPPAIGVLAVIGAPLLTFLVLEQQLSSASNRWKRRLFLELPTVSEQIGLLLSAGYSLSGALNRVAGRSQGACGQDLRRAIGRVRQGLSETAALREWADLADVEGVERLVHVLALNREASDLGRLISEEARSIRRDVQRELVETIERRAQQVWIPVTVATLLPGVIFLSVPFIQALSLFSGSGQ</sequence>
<evidence type="ECO:0000256" key="4">
    <source>
        <dbReference type="ARBA" id="ARBA00022989"/>
    </source>
</evidence>
<dbReference type="Proteomes" id="UP001216390">
    <property type="component" value="Chromosome"/>
</dbReference>
<evidence type="ECO:0000259" key="7">
    <source>
        <dbReference type="Pfam" id="PF00482"/>
    </source>
</evidence>
<protein>
    <submittedName>
        <fullName evidence="8">Type II secretion system F family protein</fullName>
    </submittedName>
</protein>
<evidence type="ECO:0000256" key="2">
    <source>
        <dbReference type="ARBA" id="ARBA00022475"/>
    </source>
</evidence>
<gene>
    <name evidence="8" type="ORF">PO878_13940</name>
</gene>
<feature type="transmembrane region" description="Helical" evidence="6">
    <location>
        <begin position="102"/>
        <end position="119"/>
    </location>
</feature>
<dbReference type="InterPro" id="IPR042094">
    <property type="entry name" value="T2SS_GspF_sf"/>
</dbReference>
<feature type="domain" description="Type II secretion system protein GspF" evidence="7">
    <location>
        <begin position="165"/>
        <end position="287"/>
    </location>
</feature>
<dbReference type="Gene3D" id="1.20.81.30">
    <property type="entry name" value="Type II secretion system (T2SS), domain F"/>
    <property type="match status" value="1"/>
</dbReference>
<organism evidence="8 9">
    <name type="scientific">Iamia majanohamensis</name>
    <dbReference type="NCBI Taxonomy" id="467976"/>
    <lineage>
        <taxon>Bacteria</taxon>
        <taxon>Bacillati</taxon>
        <taxon>Actinomycetota</taxon>
        <taxon>Acidimicrobiia</taxon>
        <taxon>Acidimicrobiales</taxon>
        <taxon>Iamiaceae</taxon>
        <taxon>Iamia</taxon>
    </lineage>
</organism>
<dbReference type="EMBL" id="CP116942">
    <property type="protein sequence ID" value="WCO65601.1"/>
    <property type="molecule type" value="Genomic_DNA"/>
</dbReference>
<evidence type="ECO:0000256" key="3">
    <source>
        <dbReference type="ARBA" id="ARBA00022692"/>
    </source>
</evidence>
<feature type="transmembrane region" description="Helical" evidence="6">
    <location>
        <begin position="271"/>
        <end position="292"/>
    </location>
</feature>
<evidence type="ECO:0000256" key="6">
    <source>
        <dbReference type="SAM" id="Phobius"/>
    </source>
</evidence>
<keyword evidence="5 6" id="KW-0472">Membrane</keyword>
<keyword evidence="9" id="KW-1185">Reference proteome</keyword>
<keyword evidence="4 6" id="KW-1133">Transmembrane helix</keyword>
<feature type="transmembrane region" description="Helical" evidence="6">
    <location>
        <begin position="6"/>
        <end position="25"/>
    </location>
</feature>
<evidence type="ECO:0000313" key="9">
    <source>
        <dbReference type="Proteomes" id="UP001216390"/>
    </source>
</evidence>
<accession>A0AAF0BQY1</accession>
<keyword evidence="2" id="KW-1003">Cell membrane</keyword>
<dbReference type="AlphaFoldDB" id="A0AAF0BQY1"/>
<dbReference type="PANTHER" id="PTHR35007">
    <property type="entry name" value="INTEGRAL MEMBRANE PROTEIN-RELATED"/>
    <property type="match status" value="1"/>
</dbReference>
<comment type="subcellular location">
    <subcellularLocation>
        <location evidence="1">Cell membrane</location>
        <topology evidence="1">Multi-pass membrane protein</topology>
    </subcellularLocation>
</comment>
<dbReference type="KEGG" id="ima:PO878_13940"/>
<evidence type="ECO:0000256" key="5">
    <source>
        <dbReference type="ARBA" id="ARBA00023136"/>
    </source>
</evidence>
<dbReference type="Pfam" id="PF00482">
    <property type="entry name" value="T2SSF"/>
    <property type="match status" value="1"/>
</dbReference>
<feature type="transmembrane region" description="Helical" evidence="6">
    <location>
        <begin position="125"/>
        <end position="145"/>
    </location>
</feature>
<evidence type="ECO:0000256" key="1">
    <source>
        <dbReference type="ARBA" id="ARBA00004651"/>
    </source>
</evidence>
<evidence type="ECO:0000313" key="8">
    <source>
        <dbReference type="EMBL" id="WCO65601.1"/>
    </source>
</evidence>
<dbReference type="GO" id="GO:0005886">
    <property type="term" value="C:plasma membrane"/>
    <property type="evidence" value="ECO:0007669"/>
    <property type="project" value="UniProtKB-SubCell"/>
</dbReference>
<dbReference type="InterPro" id="IPR018076">
    <property type="entry name" value="T2SS_GspF_dom"/>
</dbReference>
<proteinExistence type="predicted"/>
<dbReference type="PANTHER" id="PTHR35007:SF3">
    <property type="entry name" value="POSSIBLE CONSERVED ALANINE RICH MEMBRANE PROTEIN"/>
    <property type="match status" value="1"/>
</dbReference>
<dbReference type="RefSeq" id="WP_272735128.1">
    <property type="nucleotide sequence ID" value="NZ_CP116942.1"/>
</dbReference>
<reference evidence="8" key="1">
    <citation type="submission" date="2023-01" db="EMBL/GenBank/DDBJ databases">
        <title>The diversity of Class Acidimicrobiia in South China Sea sediment environments and the proposal of Iamia marina sp. nov., a novel species of the genus Iamia.</title>
        <authorList>
            <person name="He Y."/>
            <person name="Tian X."/>
        </authorList>
    </citation>
    <scope>NUCLEOTIDE SEQUENCE</scope>
    <source>
        <strain evidence="8">DSM 19957</strain>
    </source>
</reference>